<dbReference type="Pfam" id="PF07721">
    <property type="entry name" value="TPR_4"/>
    <property type="match status" value="5"/>
</dbReference>
<dbReference type="GO" id="GO:0042802">
    <property type="term" value="F:identical protein binding"/>
    <property type="evidence" value="ECO:0007669"/>
    <property type="project" value="InterPro"/>
</dbReference>
<protein>
    <submittedName>
        <fullName evidence="1">Tetratricopeptide repeat protein</fullName>
    </submittedName>
</protein>
<dbReference type="PANTHER" id="PTHR46082">
    <property type="entry name" value="ATP/GTP-BINDING PROTEIN-RELATED"/>
    <property type="match status" value="1"/>
</dbReference>
<gene>
    <name evidence="1" type="ORF">EDD39_6374</name>
</gene>
<dbReference type="SUPFAM" id="SSF48452">
    <property type="entry name" value="TPR-like"/>
    <property type="match status" value="1"/>
</dbReference>
<dbReference type="EMBL" id="RJVJ01000002">
    <property type="protein sequence ID" value="ROR38197.1"/>
    <property type="molecule type" value="Genomic_DNA"/>
</dbReference>
<dbReference type="Proteomes" id="UP000267408">
    <property type="component" value="Unassembled WGS sequence"/>
</dbReference>
<evidence type="ECO:0000313" key="2">
    <source>
        <dbReference type="Proteomes" id="UP000267408"/>
    </source>
</evidence>
<dbReference type="OrthoDB" id="3884841at2"/>
<reference evidence="1 2" key="1">
    <citation type="submission" date="2018-11" db="EMBL/GenBank/DDBJ databases">
        <title>Sequencing the genomes of 1000 actinobacteria strains.</title>
        <authorList>
            <person name="Klenk H.-P."/>
        </authorList>
    </citation>
    <scope>NUCLEOTIDE SEQUENCE [LARGE SCALE GENOMIC DNA]</scope>
    <source>
        <strain evidence="1 2">DSM 44780</strain>
    </source>
</reference>
<dbReference type="PANTHER" id="PTHR46082:SF6">
    <property type="entry name" value="AAA+ ATPASE DOMAIN-CONTAINING PROTEIN-RELATED"/>
    <property type="match status" value="1"/>
</dbReference>
<dbReference type="AlphaFoldDB" id="A0A8G1UCF2"/>
<dbReference type="InterPro" id="IPR011717">
    <property type="entry name" value="TPR-4"/>
</dbReference>
<dbReference type="Gene3D" id="1.25.40.10">
    <property type="entry name" value="Tetratricopeptide repeat domain"/>
    <property type="match status" value="2"/>
</dbReference>
<dbReference type="RefSeq" id="WP_123562646.1">
    <property type="nucleotide sequence ID" value="NZ_RJVJ01000002.1"/>
</dbReference>
<dbReference type="InterPro" id="IPR053137">
    <property type="entry name" value="NLR-like"/>
</dbReference>
<organism evidence="1 2">
    <name type="scientific">Kitasatospora cineracea</name>
    <dbReference type="NCBI Taxonomy" id="88074"/>
    <lineage>
        <taxon>Bacteria</taxon>
        <taxon>Bacillati</taxon>
        <taxon>Actinomycetota</taxon>
        <taxon>Actinomycetes</taxon>
        <taxon>Kitasatosporales</taxon>
        <taxon>Streptomycetaceae</taxon>
        <taxon>Kitasatospora</taxon>
    </lineage>
</organism>
<sequence>MGFLAGRRARQAESKAAVAAGEARHRAGQEIERLVAESRARRRARSWDAAATTLAGAVRLGTERLGPDDPRTLLAGFEHGRTLMLLRRWTEAEQALRAVVDAAAPHPDQRRQDLRFDALGVCGTVLLRAGRNAEAVAVLEEHRELARRSGCDLGGSCVAEDLADAYYAAGREAEAVRLYADTAAHREAEAGTRAETGAGRSDTGVLRLRSKMARALLHLGHHAQAERAARAVLKAAADNPAAVGRWTAGAVLARTLVQQGRAAEGEAVAREAAAEWRRAQGPESKPLPKLAHALAEALTAQQRYQEALEVALEQLAAGADGAGSAAGAAGAAAGVAGAVGGVAGGATLLHYDLAAAHLGLGRPEEALRAVEPFLAHYRAGLAAPDHTALVLDTLHGRILAALGRTGEARDVLAANAAAWRERYGPEHVRTLAAGRALAALPGE</sequence>
<proteinExistence type="predicted"/>
<accession>A0A8G1UCF2</accession>
<name>A0A8G1UCF2_9ACTN</name>
<dbReference type="InterPro" id="IPR011990">
    <property type="entry name" value="TPR-like_helical_dom_sf"/>
</dbReference>
<comment type="caution">
    <text evidence="1">The sequence shown here is derived from an EMBL/GenBank/DDBJ whole genome shotgun (WGS) entry which is preliminary data.</text>
</comment>
<evidence type="ECO:0000313" key="1">
    <source>
        <dbReference type="EMBL" id="ROR38197.1"/>
    </source>
</evidence>